<comment type="caution">
    <text evidence="2">The sequence shown here is derived from an EMBL/GenBank/DDBJ whole genome shotgun (WGS) entry which is preliminary data.</text>
</comment>
<evidence type="ECO:0000313" key="2">
    <source>
        <dbReference type="EMBL" id="GFF82754.1"/>
    </source>
</evidence>
<name>A0ABQ1AJ48_ASPLE</name>
<sequence>MMSADVGAQPGVSAAAAVEAVLALAASVRGVLLAAAAAVMGEKGRDVALLRDMPLLPEDGATPLLYLHILRNDRGWLIQPRDPQSGRLHRLSSRARQITRRRILKRWVTDLRWILYPMSNWIVDTIHSKPNRPRISSTELREKLLREKLVAMRRTASHDKVGGNTTASKQHTDGT</sequence>
<reference evidence="2 3" key="1">
    <citation type="submission" date="2020-01" db="EMBL/GenBank/DDBJ databases">
        <title>Draft genome sequence of Aspergillus lentulus IFM 60648.</title>
        <authorList>
            <person name="Takahashi H."/>
            <person name="Yaguchi T."/>
        </authorList>
    </citation>
    <scope>NUCLEOTIDE SEQUENCE [LARGE SCALE GENOMIC DNA]</scope>
    <source>
        <strain evidence="2 3">IFM 60648</strain>
    </source>
</reference>
<dbReference type="EMBL" id="BLKI01000038">
    <property type="protein sequence ID" value="GFF82754.1"/>
    <property type="molecule type" value="Genomic_DNA"/>
</dbReference>
<accession>A0ABQ1AJ48</accession>
<proteinExistence type="predicted"/>
<protein>
    <submittedName>
        <fullName evidence="2">PWI domain-containing mRNA processing protein</fullName>
    </submittedName>
</protein>
<feature type="region of interest" description="Disordered" evidence="1">
    <location>
        <begin position="155"/>
        <end position="175"/>
    </location>
</feature>
<dbReference type="Proteomes" id="UP000465220">
    <property type="component" value="Unassembled WGS sequence"/>
</dbReference>
<evidence type="ECO:0000313" key="3">
    <source>
        <dbReference type="Proteomes" id="UP000465220"/>
    </source>
</evidence>
<gene>
    <name evidence="2" type="ORF">IFM60648_06459</name>
</gene>
<organism evidence="2 3">
    <name type="scientific">Aspergillus lentulus</name>
    <dbReference type="NCBI Taxonomy" id="293939"/>
    <lineage>
        <taxon>Eukaryota</taxon>
        <taxon>Fungi</taxon>
        <taxon>Dikarya</taxon>
        <taxon>Ascomycota</taxon>
        <taxon>Pezizomycotina</taxon>
        <taxon>Eurotiomycetes</taxon>
        <taxon>Eurotiomycetidae</taxon>
        <taxon>Eurotiales</taxon>
        <taxon>Aspergillaceae</taxon>
        <taxon>Aspergillus</taxon>
        <taxon>Aspergillus subgen. Fumigati</taxon>
    </lineage>
</organism>
<keyword evidence="3" id="KW-1185">Reference proteome</keyword>
<evidence type="ECO:0000256" key="1">
    <source>
        <dbReference type="SAM" id="MobiDB-lite"/>
    </source>
</evidence>